<keyword evidence="3" id="KW-1185">Reference proteome</keyword>
<evidence type="ECO:0000313" key="3">
    <source>
        <dbReference type="Proteomes" id="UP001189429"/>
    </source>
</evidence>
<sequence length="1092" mass="118394">MGAAEKKAQRVLREARAGNAAQGEPLSSAMSCAFACTAFAAAPSTAPSIGGGRGGKRGINTLKDVTGRQQKAARLARTVCIVFGCQKKLNTCDKRAGRVMREPHWQTYAICYNYMADDEIGERTEKDETFRKAFDSAHSHRVTMDATVAEFGNTDIETHFRNEARCERRVGFWSRSDLHGLIGFMPDQLSAKCQKLWGEHGNPLLGVLVDEFEDAPRTFVISCGKSVLKLGAESRAAVTLHKEQPSKIHDQSVASLKNEYSPSGAPIPSIKTLLKRADEKRRLIEIKKAGGERATVESEGLVHVEEGTDVAESAMGDMAAPSDAAPQPALHSPKGGAGGHLASPGRVPGGEGIVDVSELMQSDSVKARWTLQLHKVSHSLALTGKKSLGRQKNTLRTYAQEADTLGRSEGDGMREHASLNEAAEQIATENGWCSVARTDLDALLPKLVDAGVDFPTKSKNDCIARAVQDWSQSTASLEERVTSLLDMVQAWPSTADNGAFEPLQPRLRHIEGSPKDRMATMTDILLKKAICPLIKDGARNASVTMRVMTTIITAICAASDDDQLDFEPYEDGADELCSLRRGIVMVIEPDLQEQQKGATHIDFDKFQDVSASAPPGETNVIATLKQNGHYKHLLAEFVRCRPHLDELIPRLIDSEKRVTSVDPASPFQDNCDILLNAWKVKRSAKGKVRPSQSKKLTELLEDSTLSVIGAVLSSIEAGTFPDESCGHPKDIVATRSEEKLAMPGAGAIQAHLLKVAQKQTVVGHLHIFCNALDSFCRDAPREARKAAAVTLGSHARTYADFGIAEKNEDLELKIALCMAMVVDRMGAGEDVHMVEDVCNYIMLQCQLCAQLFEFVKEPTTDVAKAKACLEALSGLQWDFASIYTYKGLGADFDERMAADTRGVAMGRFAAGKLALVGAPGLPGWIRPVPNCATLHFAGLSGLRPVVPKPDRATIYGCAALLWHEGLAADAAIEDLQGRAKTALFASARPAALKGELDALQGKLQTIKGAMALRGDENADRLPIVGDAQELVDRMMLTHCEALCLVFFRDFGESPLKLKRNLKAQMAMLPEKLHQKLPAALLANIRDKVGIKK</sequence>
<name>A0ABN9UAI8_9DINO</name>
<gene>
    <name evidence="2" type="ORF">PCOR1329_LOCUS46719</name>
</gene>
<reference evidence="2" key="1">
    <citation type="submission" date="2023-10" db="EMBL/GenBank/DDBJ databases">
        <authorList>
            <person name="Chen Y."/>
            <person name="Shah S."/>
            <person name="Dougan E. K."/>
            <person name="Thang M."/>
            <person name="Chan C."/>
        </authorList>
    </citation>
    <scope>NUCLEOTIDE SEQUENCE [LARGE SCALE GENOMIC DNA]</scope>
</reference>
<comment type="caution">
    <text evidence="2">The sequence shown here is derived from an EMBL/GenBank/DDBJ whole genome shotgun (WGS) entry which is preliminary data.</text>
</comment>
<accession>A0ABN9UAI8</accession>
<organism evidence="2 3">
    <name type="scientific">Prorocentrum cordatum</name>
    <dbReference type="NCBI Taxonomy" id="2364126"/>
    <lineage>
        <taxon>Eukaryota</taxon>
        <taxon>Sar</taxon>
        <taxon>Alveolata</taxon>
        <taxon>Dinophyceae</taxon>
        <taxon>Prorocentrales</taxon>
        <taxon>Prorocentraceae</taxon>
        <taxon>Prorocentrum</taxon>
    </lineage>
</organism>
<evidence type="ECO:0000313" key="2">
    <source>
        <dbReference type="EMBL" id="CAK0856297.1"/>
    </source>
</evidence>
<dbReference type="Proteomes" id="UP001189429">
    <property type="component" value="Unassembled WGS sequence"/>
</dbReference>
<feature type="region of interest" description="Disordered" evidence="1">
    <location>
        <begin position="318"/>
        <end position="343"/>
    </location>
</feature>
<protein>
    <submittedName>
        <fullName evidence="2">Uncharacterized protein</fullName>
    </submittedName>
</protein>
<evidence type="ECO:0000256" key="1">
    <source>
        <dbReference type="SAM" id="MobiDB-lite"/>
    </source>
</evidence>
<proteinExistence type="predicted"/>
<dbReference type="EMBL" id="CAUYUJ010015619">
    <property type="protein sequence ID" value="CAK0856297.1"/>
    <property type="molecule type" value="Genomic_DNA"/>
</dbReference>